<evidence type="ECO:0000313" key="4">
    <source>
        <dbReference type="EMBL" id="KAI1692494.1"/>
    </source>
</evidence>
<dbReference type="InterPro" id="IPR016897">
    <property type="entry name" value="SKP1"/>
</dbReference>
<protein>
    <submittedName>
        <fullName evidence="4">S-phase kinase-associated protein 1</fullName>
    </submittedName>
</protein>
<dbReference type="InterPro" id="IPR001232">
    <property type="entry name" value="SKP1-like"/>
</dbReference>
<dbReference type="GO" id="GO:0016301">
    <property type="term" value="F:kinase activity"/>
    <property type="evidence" value="ECO:0007669"/>
    <property type="project" value="UniProtKB-KW"/>
</dbReference>
<dbReference type="SMART" id="SM00512">
    <property type="entry name" value="Skp1"/>
    <property type="match status" value="1"/>
</dbReference>
<keyword evidence="4" id="KW-0808">Transferase</keyword>
<evidence type="ECO:0000256" key="2">
    <source>
        <dbReference type="ARBA" id="ARBA00022786"/>
    </source>
</evidence>
<proteinExistence type="inferred from homology"/>
<comment type="caution">
    <text evidence="4">The sequence shown here is derived from an EMBL/GenBank/DDBJ whole genome shotgun (WGS) entry which is preliminary data.</text>
</comment>
<dbReference type="AlphaFoldDB" id="A0AAD4MF62"/>
<dbReference type="PANTHER" id="PTHR11165">
    <property type="entry name" value="SKP1"/>
    <property type="match status" value="1"/>
</dbReference>
<dbReference type="Pfam" id="PF01466">
    <property type="entry name" value="Skp1"/>
    <property type="match status" value="1"/>
</dbReference>
<dbReference type="EMBL" id="JAKKPZ010000757">
    <property type="protein sequence ID" value="KAI1692494.1"/>
    <property type="molecule type" value="Genomic_DNA"/>
</dbReference>
<dbReference type="EMBL" id="JAKKPZ010000046">
    <property type="protein sequence ID" value="KAI1706681.1"/>
    <property type="molecule type" value="Genomic_DNA"/>
</dbReference>
<evidence type="ECO:0000313" key="5">
    <source>
        <dbReference type="EMBL" id="KAI1706681.1"/>
    </source>
</evidence>
<dbReference type="GO" id="GO:0006511">
    <property type="term" value="P:ubiquitin-dependent protein catabolic process"/>
    <property type="evidence" value="ECO:0007669"/>
    <property type="project" value="InterPro"/>
</dbReference>
<dbReference type="InterPro" id="IPR016072">
    <property type="entry name" value="Skp1_comp_dimer"/>
</dbReference>
<evidence type="ECO:0000259" key="3">
    <source>
        <dbReference type="Pfam" id="PF01466"/>
    </source>
</evidence>
<dbReference type="SUPFAM" id="SSF54695">
    <property type="entry name" value="POZ domain"/>
    <property type="match status" value="1"/>
</dbReference>
<name>A0AAD4MF62_9BILA</name>
<dbReference type="Proteomes" id="UP001201812">
    <property type="component" value="Unassembled WGS sequence"/>
</dbReference>
<feature type="domain" description="SKP1 component dimerisation" evidence="3">
    <location>
        <begin position="147"/>
        <end position="172"/>
    </location>
</feature>
<dbReference type="SUPFAM" id="SSF81382">
    <property type="entry name" value="Skp1 dimerisation domain-like"/>
    <property type="match status" value="1"/>
</dbReference>
<organism evidence="4 6">
    <name type="scientific">Ditylenchus destructor</name>
    <dbReference type="NCBI Taxonomy" id="166010"/>
    <lineage>
        <taxon>Eukaryota</taxon>
        <taxon>Metazoa</taxon>
        <taxon>Ecdysozoa</taxon>
        <taxon>Nematoda</taxon>
        <taxon>Chromadorea</taxon>
        <taxon>Rhabditida</taxon>
        <taxon>Tylenchina</taxon>
        <taxon>Tylenchomorpha</taxon>
        <taxon>Sphaerularioidea</taxon>
        <taxon>Anguinidae</taxon>
        <taxon>Anguininae</taxon>
        <taxon>Ditylenchus</taxon>
    </lineage>
</organism>
<reference evidence="4" key="1">
    <citation type="submission" date="2022-01" db="EMBL/GenBank/DDBJ databases">
        <title>Genome Sequence Resource for Two Populations of Ditylenchus destructor, the Migratory Endoparasitic Phytonematode.</title>
        <authorList>
            <person name="Zhang H."/>
            <person name="Lin R."/>
            <person name="Xie B."/>
        </authorList>
    </citation>
    <scope>NUCLEOTIDE SEQUENCE</scope>
    <source>
        <strain evidence="4">BazhouSP</strain>
    </source>
</reference>
<keyword evidence="2" id="KW-0833">Ubl conjugation pathway</keyword>
<evidence type="ECO:0000256" key="1">
    <source>
        <dbReference type="ARBA" id="ARBA00009993"/>
    </source>
</evidence>
<sequence length="176" mass="20488">MDSNGNTQKIIPCRTGDDVLFDVPFDIISQAGTFHQMYRDLQLDAEDADSFEFPMPAINGDIFKEVIRFCEQRRGSPEPVIEREPPAMTVKWFVFNEFEQQFLKSKSMNELSEIWVAARYLDVKSLDLFISQEIAARLVEVLGDDQKVRDLLGEPDDLTEEEKDKIRKENIWLKYC</sequence>
<evidence type="ECO:0000313" key="6">
    <source>
        <dbReference type="Proteomes" id="UP001201812"/>
    </source>
</evidence>
<dbReference type="InterPro" id="IPR011333">
    <property type="entry name" value="SKP1/BTB/POZ_sf"/>
</dbReference>
<dbReference type="Gene3D" id="3.30.710.10">
    <property type="entry name" value="Potassium Channel Kv1.1, Chain A"/>
    <property type="match status" value="1"/>
</dbReference>
<accession>A0AAD4MF62</accession>
<gene>
    <name evidence="5" type="ORF">DdX_12891</name>
    <name evidence="4" type="ORF">DdX_21223</name>
</gene>
<keyword evidence="6" id="KW-1185">Reference proteome</keyword>
<keyword evidence="4" id="KW-0418">Kinase</keyword>
<dbReference type="InterPro" id="IPR036296">
    <property type="entry name" value="SKP1-like_dim_sf"/>
</dbReference>
<comment type="similarity">
    <text evidence="1">Belongs to the SKP1 family.</text>
</comment>